<keyword evidence="4" id="KW-0812">Transmembrane</keyword>
<dbReference type="GO" id="GO:0004252">
    <property type="term" value="F:serine-type endopeptidase activity"/>
    <property type="evidence" value="ECO:0007669"/>
    <property type="project" value="InterPro"/>
</dbReference>
<dbReference type="InterPro" id="IPR019691">
    <property type="entry name" value="DUF2585"/>
</dbReference>
<dbReference type="FunFam" id="2.40.10.10:FF:000038">
    <property type="entry name" value="Serine protease"/>
    <property type="match status" value="1"/>
</dbReference>
<gene>
    <name evidence="12" type="ORF">Fcan01_05082</name>
</gene>
<dbReference type="SMART" id="SM00020">
    <property type="entry name" value="Tryp_SPc"/>
    <property type="match status" value="1"/>
</dbReference>
<dbReference type="GO" id="GO:0005576">
    <property type="term" value="C:extracellular region"/>
    <property type="evidence" value="ECO:0007669"/>
    <property type="project" value="UniProtKB-SubCell"/>
</dbReference>
<dbReference type="InterPro" id="IPR001314">
    <property type="entry name" value="Peptidase_S1A"/>
</dbReference>
<dbReference type="PRINTS" id="PR00722">
    <property type="entry name" value="CHYMOTRYPSIN"/>
</dbReference>
<evidence type="ECO:0000256" key="10">
    <source>
        <dbReference type="SAM" id="SignalP"/>
    </source>
</evidence>
<keyword evidence="10" id="KW-0732">Signal</keyword>
<keyword evidence="3" id="KW-0964">Secreted</keyword>
<evidence type="ECO:0000256" key="5">
    <source>
        <dbReference type="ARBA" id="ARBA00022989"/>
    </source>
</evidence>
<keyword evidence="5" id="KW-1133">Transmembrane helix</keyword>
<evidence type="ECO:0000256" key="2">
    <source>
        <dbReference type="ARBA" id="ARBA00022475"/>
    </source>
</evidence>
<dbReference type="Gene3D" id="2.40.10.10">
    <property type="entry name" value="Trypsin-like serine proteases"/>
    <property type="match status" value="1"/>
</dbReference>
<evidence type="ECO:0000256" key="8">
    <source>
        <dbReference type="ARBA" id="ARBA00068096"/>
    </source>
</evidence>
<keyword evidence="7" id="KW-1015">Disulfide bond</keyword>
<evidence type="ECO:0000256" key="9">
    <source>
        <dbReference type="ARBA" id="ARBA00076468"/>
    </source>
</evidence>
<evidence type="ECO:0000256" key="7">
    <source>
        <dbReference type="ARBA" id="ARBA00023157"/>
    </source>
</evidence>
<dbReference type="EMBL" id="LNIX01000002">
    <property type="protein sequence ID" value="OXA60067.1"/>
    <property type="molecule type" value="Genomic_DNA"/>
</dbReference>
<dbReference type="PROSITE" id="PS00134">
    <property type="entry name" value="TRYPSIN_HIS"/>
    <property type="match status" value="1"/>
</dbReference>
<accession>A0A226ESC5</accession>
<evidence type="ECO:0000256" key="1">
    <source>
        <dbReference type="ARBA" id="ARBA00004613"/>
    </source>
</evidence>
<comment type="subcellular location">
    <subcellularLocation>
        <location evidence="1">Secreted</location>
    </subcellularLocation>
</comment>
<name>A0A226ESC5_FOLCA</name>
<dbReference type="PROSITE" id="PS50240">
    <property type="entry name" value="TRYPSIN_DOM"/>
    <property type="match status" value="1"/>
</dbReference>
<dbReference type="InterPro" id="IPR001254">
    <property type="entry name" value="Trypsin_dom"/>
</dbReference>
<keyword evidence="6" id="KW-0472">Membrane</keyword>
<evidence type="ECO:0000256" key="4">
    <source>
        <dbReference type="ARBA" id="ARBA00022692"/>
    </source>
</evidence>
<evidence type="ECO:0000313" key="13">
    <source>
        <dbReference type="Proteomes" id="UP000198287"/>
    </source>
</evidence>
<dbReference type="STRING" id="158441.A0A226ESC5"/>
<dbReference type="InterPro" id="IPR009003">
    <property type="entry name" value="Peptidase_S1_PA"/>
</dbReference>
<dbReference type="GO" id="GO:0005886">
    <property type="term" value="C:plasma membrane"/>
    <property type="evidence" value="ECO:0007669"/>
    <property type="project" value="InterPro"/>
</dbReference>
<dbReference type="InterPro" id="IPR018114">
    <property type="entry name" value="TRYPSIN_HIS"/>
</dbReference>
<evidence type="ECO:0000256" key="3">
    <source>
        <dbReference type="ARBA" id="ARBA00022525"/>
    </source>
</evidence>
<reference evidence="12 13" key="1">
    <citation type="submission" date="2015-12" db="EMBL/GenBank/DDBJ databases">
        <title>The genome of Folsomia candida.</title>
        <authorList>
            <person name="Faddeeva A."/>
            <person name="Derks M.F."/>
            <person name="Anvar Y."/>
            <person name="Smit S."/>
            <person name="Van Straalen N."/>
            <person name="Roelofs D."/>
        </authorList>
    </citation>
    <scope>NUCLEOTIDE SEQUENCE [LARGE SCALE GENOMIC DNA]</scope>
    <source>
        <strain evidence="12 13">VU population</strain>
        <tissue evidence="12">Whole body</tissue>
    </source>
</reference>
<protein>
    <recommendedName>
        <fullName evidence="8">Phenoloxidase-activating factor 2</fullName>
    </recommendedName>
    <alternativeName>
        <fullName evidence="9">Prophenoloxidase-activating factor II</fullName>
    </alternativeName>
</protein>
<evidence type="ECO:0000313" key="12">
    <source>
        <dbReference type="EMBL" id="OXA60067.1"/>
    </source>
</evidence>
<dbReference type="CDD" id="cd00190">
    <property type="entry name" value="Tryp_SPc"/>
    <property type="match status" value="1"/>
</dbReference>
<dbReference type="PANTHER" id="PTHR24252:SF7">
    <property type="entry name" value="HYALIN"/>
    <property type="match status" value="1"/>
</dbReference>
<feature type="signal peptide" evidence="10">
    <location>
        <begin position="1"/>
        <end position="23"/>
    </location>
</feature>
<evidence type="ECO:0000259" key="11">
    <source>
        <dbReference type="PROSITE" id="PS50240"/>
    </source>
</evidence>
<sequence length="488" mass="53545">MKRETLVIFWLVSTCYTIPGISGRRLCEGHFLHGNCVIPSNETIGENEVLFVKTKKNDKVLERYEDAFPHWDDLKFGFAISSIFMLQAFTLHAMGQPLVSPNGPVMLWDGDIFGAQNSQQLTDWYTFTHVLHGFLLYHASGLVPVVNTSVRSRFLFALGAEAGWEMLENSPFIIERYRQTALAQGYSGDSMVNSLCDTVAMSFGFVLASKLHPLTIFGLFVAEEVIMGAIIRDNLSLNVIQLIYPIDRTASSFSIGTLVVGGVSSSKAEFPFIVSIRANNRHICGGTILDSEWIVTAAHCAVYSMSTYTIVAGEHNLNVAEGTEQERKLSRIISHENYNSDSMANDIALMKVTPRFNFNVNVQPATIATKDFVVPSTTIVAGWGYTKEGGGLPNILQKVTVPVVPNAQCRKDYSNLGWMITDSTICAGAAGKDSCNGDSGGGLFSNVNNKKILCGIVSWGIGCARPNLPGVYSRVSSHLDWIKNNKKR</sequence>
<dbReference type="PANTHER" id="PTHR24252">
    <property type="entry name" value="ACROSIN-RELATED"/>
    <property type="match status" value="1"/>
</dbReference>
<dbReference type="InterPro" id="IPR043504">
    <property type="entry name" value="Peptidase_S1_PA_chymotrypsin"/>
</dbReference>
<dbReference type="SUPFAM" id="SSF50494">
    <property type="entry name" value="Trypsin-like serine proteases"/>
    <property type="match status" value="1"/>
</dbReference>
<dbReference type="OrthoDB" id="10059102at2759"/>
<feature type="domain" description="Peptidase S1" evidence="11">
    <location>
        <begin position="259"/>
        <end position="487"/>
    </location>
</feature>
<evidence type="ECO:0000256" key="6">
    <source>
        <dbReference type="ARBA" id="ARBA00023136"/>
    </source>
</evidence>
<dbReference type="AlphaFoldDB" id="A0A226ESC5"/>
<comment type="caution">
    <text evidence="12">The sequence shown here is derived from an EMBL/GenBank/DDBJ whole genome shotgun (WGS) entry which is preliminary data.</text>
</comment>
<feature type="chain" id="PRO_5012488773" description="Phenoloxidase-activating factor 2" evidence="10">
    <location>
        <begin position="24"/>
        <end position="488"/>
    </location>
</feature>
<dbReference type="Pfam" id="PF00089">
    <property type="entry name" value="Trypsin"/>
    <property type="match status" value="1"/>
</dbReference>
<proteinExistence type="predicted"/>
<keyword evidence="13" id="KW-1185">Reference proteome</keyword>
<dbReference type="Proteomes" id="UP000198287">
    <property type="component" value="Unassembled WGS sequence"/>
</dbReference>
<dbReference type="GO" id="GO:0006508">
    <property type="term" value="P:proteolysis"/>
    <property type="evidence" value="ECO:0007669"/>
    <property type="project" value="InterPro"/>
</dbReference>
<dbReference type="Pfam" id="PF10755">
    <property type="entry name" value="DUF2585"/>
    <property type="match status" value="1"/>
</dbReference>
<keyword evidence="2" id="KW-1003">Cell membrane</keyword>
<organism evidence="12 13">
    <name type="scientific">Folsomia candida</name>
    <name type="common">Springtail</name>
    <dbReference type="NCBI Taxonomy" id="158441"/>
    <lineage>
        <taxon>Eukaryota</taxon>
        <taxon>Metazoa</taxon>
        <taxon>Ecdysozoa</taxon>
        <taxon>Arthropoda</taxon>
        <taxon>Hexapoda</taxon>
        <taxon>Collembola</taxon>
        <taxon>Entomobryomorpha</taxon>
        <taxon>Isotomoidea</taxon>
        <taxon>Isotomidae</taxon>
        <taxon>Proisotominae</taxon>
        <taxon>Folsomia</taxon>
    </lineage>
</organism>